<evidence type="ECO:0000313" key="3">
    <source>
        <dbReference type="Proteomes" id="UP000287300"/>
    </source>
</evidence>
<dbReference type="EMBL" id="BDES01000002">
    <property type="protein sequence ID" value="GCD51561.1"/>
    <property type="molecule type" value="Genomic_DNA"/>
</dbReference>
<name>A0A401WQG3_ACEPA</name>
<dbReference type="Pfam" id="PF13884">
    <property type="entry name" value="Peptidase_S74"/>
    <property type="match status" value="1"/>
</dbReference>
<proteinExistence type="predicted"/>
<comment type="caution">
    <text evidence="2">The sequence shown here is derived from an EMBL/GenBank/DDBJ whole genome shotgun (WGS) entry which is preliminary data.</text>
</comment>
<dbReference type="PROSITE" id="PS51688">
    <property type="entry name" value="ICA"/>
    <property type="match status" value="1"/>
</dbReference>
<dbReference type="InterPro" id="IPR036388">
    <property type="entry name" value="WH-like_DNA-bd_sf"/>
</dbReference>
<dbReference type="Proteomes" id="UP000287300">
    <property type="component" value="Unassembled WGS sequence"/>
</dbReference>
<feature type="domain" description="Peptidase S74" evidence="1">
    <location>
        <begin position="193"/>
        <end position="327"/>
    </location>
</feature>
<dbReference type="InterPro" id="IPR030392">
    <property type="entry name" value="S74_ICA"/>
</dbReference>
<dbReference type="RefSeq" id="WP_124294969.1">
    <property type="nucleotide sequence ID" value="NZ_BDES01000002.1"/>
</dbReference>
<evidence type="ECO:0000313" key="2">
    <source>
        <dbReference type="EMBL" id="GCD51561.1"/>
    </source>
</evidence>
<evidence type="ECO:0000259" key="1">
    <source>
        <dbReference type="PROSITE" id="PS51688"/>
    </source>
</evidence>
<accession>A0A401WQG3</accession>
<protein>
    <recommendedName>
        <fullName evidence="1">Peptidase S74 domain-containing protein</fullName>
    </recommendedName>
</protein>
<dbReference type="AlphaFoldDB" id="A0A401WQG3"/>
<dbReference type="Gene3D" id="1.10.10.10">
    <property type="entry name" value="Winged helix-like DNA-binding domain superfamily/Winged helix DNA-binding domain"/>
    <property type="match status" value="1"/>
</dbReference>
<sequence length="342" mass="34875">MSTTYGAPTGLDLSACSVTATGGTTSQTLADLGKAVGDNATAVATANTNASTANTTAQAAQSDATAAKNAVANLGNTYVPVSSVGAAGGVVQIETDGSVVIPSNSANNNAPYINFGYGSNVIGAGNSAIINYNGSSASAKDYLNWINPDGSKSFGRYLDGTVLTGRSSGSLNIGVAAQPINTVYAQNATVVTSDATTKTIAGRLTDTSYADGQKLIAALATVKPTVYQLNTSISEKGAANARYHVGYIAQDIEAAITAAGLDPSKFALWTKTAIFTVTQNEDKSFTQAQSVDASGKQQYIQMLRYEEIFPVILAGLTLQVSDLVSRVTVMENASKTTTGGAA</sequence>
<organism evidence="2 3">
    <name type="scientific">Acetobacter pasteurianus NBRC 3188</name>
    <dbReference type="NCBI Taxonomy" id="1226663"/>
    <lineage>
        <taxon>Bacteria</taxon>
        <taxon>Pseudomonadati</taxon>
        <taxon>Pseudomonadota</taxon>
        <taxon>Alphaproteobacteria</taxon>
        <taxon>Acetobacterales</taxon>
        <taxon>Acetobacteraceae</taxon>
        <taxon>Acetobacter</taxon>
    </lineage>
</organism>
<gene>
    <name evidence="2" type="ORF">NBRC3188_0258</name>
</gene>
<reference evidence="2 3" key="1">
    <citation type="submission" date="2016-06" db="EMBL/GenBank/DDBJ databases">
        <title>Acetobacter pasteurianus NBRC 3188 whole genome sequencing project.</title>
        <authorList>
            <person name="Matsutani M."/>
            <person name="Shiwa Y."/>
            <person name="Okamoto-Kainuma A."/>
            <person name="Ishikawa M."/>
            <person name="Koizumi Y."/>
            <person name="Yoshikawa H."/>
            <person name="Yakushi T."/>
            <person name="Matsushita K."/>
        </authorList>
    </citation>
    <scope>NUCLEOTIDE SEQUENCE [LARGE SCALE GENOMIC DNA]</scope>
    <source>
        <strain evidence="2 3">NBRC 3188</strain>
    </source>
</reference>